<keyword evidence="2" id="KW-1185">Reference proteome</keyword>
<dbReference type="InterPro" id="IPR042099">
    <property type="entry name" value="ANL_N_sf"/>
</dbReference>
<protein>
    <submittedName>
        <fullName evidence="1">Phenylacetate--CoA ligase family protein</fullName>
    </submittedName>
</protein>
<accession>A0ABW0MQY0</accession>
<dbReference type="RefSeq" id="WP_379760396.1">
    <property type="nucleotide sequence ID" value="NZ_JBHSMR010000014.1"/>
</dbReference>
<keyword evidence="1" id="KW-0436">Ligase</keyword>
<proteinExistence type="predicted"/>
<dbReference type="PANTHER" id="PTHR36932:SF1">
    <property type="entry name" value="CAPSULAR POLYSACCHARIDE BIOSYNTHESIS PROTEIN"/>
    <property type="match status" value="1"/>
</dbReference>
<dbReference type="SUPFAM" id="SSF56801">
    <property type="entry name" value="Acetyl-CoA synthetase-like"/>
    <property type="match status" value="1"/>
</dbReference>
<dbReference type="GO" id="GO:0016874">
    <property type="term" value="F:ligase activity"/>
    <property type="evidence" value="ECO:0007669"/>
    <property type="project" value="UniProtKB-KW"/>
</dbReference>
<dbReference type="InterPro" id="IPR053158">
    <property type="entry name" value="CapK_Type1_Caps_Biosynth"/>
</dbReference>
<dbReference type="Gene3D" id="3.40.50.12780">
    <property type="entry name" value="N-terminal domain of ligase-like"/>
    <property type="match status" value="1"/>
</dbReference>
<sequence length="432" mass="48302">MWTWSLKATLRSLARILLRGLPARLLVTPRLLAQERSPALLAAAIAARARRLELQVAFDGTRLPHADPGGRFLTKEVLRQYPERFVRPRAPGSMLRSTIRTSGTSGTPLTLVQTLGAVIREEGFIQRQLRWIGWRPGERRAWIRGDIVCADRPRTERYWCHDYAGRMLLMSSYHLSETTIGAYVDALERYEPVVLHAYPSSVAALAAWLEAHGRRYRGRALRGVLTSSETLEPAVRALVEQRFGVRVFDWYGQAERVAAIGTCEEGSYHVLTDYGGVELLAGDDGLAELVGTTLNNPAMPLLRYRTGDRVLPGDGRPCPCGRVFPTVQAVIGRQERILTLPDGRIVARLDRVFQGHDRHLIEGQVLYANDGSFRLRVVVTPEFSERDEARLEQAFLLRVPGVRVAVERVAAISRGPNGKFEFVAVEPAVRAE</sequence>
<evidence type="ECO:0000313" key="1">
    <source>
        <dbReference type="EMBL" id="MFC5480660.1"/>
    </source>
</evidence>
<organism evidence="1 2">
    <name type="scientific">Massilia suwonensis</name>
    <dbReference type="NCBI Taxonomy" id="648895"/>
    <lineage>
        <taxon>Bacteria</taxon>
        <taxon>Pseudomonadati</taxon>
        <taxon>Pseudomonadota</taxon>
        <taxon>Betaproteobacteria</taxon>
        <taxon>Burkholderiales</taxon>
        <taxon>Oxalobacteraceae</taxon>
        <taxon>Telluria group</taxon>
        <taxon>Massilia</taxon>
    </lineage>
</organism>
<name>A0ABW0MQY0_9BURK</name>
<comment type="caution">
    <text evidence="1">The sequence shown here is derived from an EMBL/GenBank/DDBJ whole genome shotgun (WGS) entry which is preliminary data.</text>
</comment>
<dbReference type="PANTHER" id="PTHR36932">
    <property type="entry name" value="CAPSULAR POLYSACCHARIDE BIOSYNTHESIS PROTEIN"/>
    <property type="match status" value="1"/>
</dbReference>
<dbReference type="Proteomes" id="UP001596101">
    <property type="component" value="Unassembled WGS sequence"/>
</dbReference>
<reference evidence="2" key="1">
    <citation type="journal article" date="2019" name="Int. J. Syst. Evol. Microbiol.">
        <title>The Global Catalogue of Microorganisms (GCM) 10K type strain sequencing project: providing services to taxonomists for standard genome sequencing and annotation.</title>
        <authorList>
            <consortium name="The Broad Institute Genomics Platform"/>
            <consortium name="The Broad Institute Genome Sequencing Center for Infectious Disease"/>
            <person name="Wu L."/>
            <person name="Ma J."/>
        </authorList>
    </citation>
    <scope>NUCLEOTIDE SEQUENCE [LARGE SCALE GENOMIC DNA]</scope>
    <source>
        <strain evidence="2">CCUG 43111</strain>
    </source>
</reference>
<gene>
    <name evidence="1" type="ORF">ACFPQ5_20860</name>
</gene>
<evidence type="ECO:0000313" key="2">
    <source>
        <dbReference type="Proteomes" id="UP001596101"/>
    </source>
</evidence>
<dbReference type="EMBL" id="JBHSMR010000014">
    <property type="protein sequence ID" value="MFC5480660.1"/>
    <property type="molecule type" value="Genomic_DNA"/>
</dbReference>